<dbReference type="PANTHER" id="PTHR43124">
    <property type="entry name" value="PURINE EFFLUX PUMP PBUE"/>
    <property type="match status" value="1"/>
</dbReference>
<reference evidence="9" key="1">
    <citation type="journal article" date="2012" name="Appl. Microbiol. Biotechnol.">
        <title>The complete genome sequence of Pantoea ananatis AJ13355, an organism with great biotechnological potential.</title>
        <authorList>
            <person name="Hara Y."/>
            <person name="Kadotani N."/>
            <person name="Izui H."/>
            <person name="Katashkina J.I."/>
            <person name="Kuvaeva T.M."/>
            <person name="Andreeva I.G."/>
            <person name="Golubeva L.I."/>
            <person name="Malko D.B."/>
            <person name="Makeev V.J."/>
            <person name="Mashko S.V."/>
            <person name="Kozlov Y.I."/>
        </authorList>
    </citation>
    <scope>NUCLEOTIDE SEQUENCE [LARGE SCALE GENOMIC DNA]</scope>
    <source>
        <strain evidence="9">AJ13355</strain>
    </source>
</reference>
<dbReference type="SUPFAM" id="SSF103473">
    <property type="entry name" value="MFS general substrate transporter"/>
    <property type="match status" value="1"/>
</dbReference>
<feature type="transmembrane region" description="Helical" evidence="6">
    <location>
        <begin position="112"/>
        <end position="133"/>
    </location>
</feature>
<feature type="transmembrane region" description="Helical" evidence="6">
    <location>
        <begin position="370"/>
        <end position="389"/>
    </location>
</feature>
<dbReference type="GO" id="GO:0022857">
    <property type="term" value="F:transmembrane transporter activity"/>
    <property type="evidence" value="ECO:0007669"/>
    <property type="project" value="InterPro"/>
</dbReference>
<sequence length="395" mass="41399">MSLNTEVADEVSIPTQPAWGAVFAMSFGVFSLITAEFLPISLLTPIARSLNVSEGLAGQTVTVTALIALLTSLTVGSLVRRIDRRVVMLAFSLLLIVSALMVALAANLTVILLARVLLGVAIGGFWTLSTAITMRLVPADQVPRALSIVFSGISLATIIATPLGSYLGGLVGWRAIFLFTAGLGATSLLWQFFTLPAMPAEGNARSGGVLALLRINVMRWGMLAVIMMFTAHFAFFTYLRPFLESVARLDLSQLSLVLLAFGIANFVGTYLAGYLVTRSVSLTLSGMALLMGATALMLVSFGHTGWLVAGGVAIWGLAFGSMPTGWSTWISRAVPDDAESGGGLLVATIQLAITVGAAAGGWMFDLRGAGGVFLASSALMLVAAVTIFSRVRHHG</sequence>
<name>A0A0H3L2B2_PANAA</name>
<dbReference type="PROSITE" id="PS50850">
    <property type="entry name" value="MFS"/>
    <property type="match status" value="1"/>
</dbReference>
<dbReference type="InterPro" id="IPR036259">
    <property type="entry name" value="MFS_trans_sf"/>
</dbReference>
<feature type="transmembrane region" description="Helical" evidence="6">
    <location>
        <begin position="342"/>
        <end position="364"/>
    </location>
</feature>
<dbReference type="InterPro" id="IPR020846">
    <property type="entry name" value="MFS_dom"/>
</dbReference>
<feature type="transmembrane region" description="Helical" evidence="6">
    <location>
        <begin position="251"/>
        <end position="273"/>
    </location>
</feature>
<keyword evidence="5 6" id="KW-0472">Membrane</keyword>
<feature type="transmembrane region" description="Helical" evidence="6">
    <location>
        <begin position="86"/>
        <end position="106"/>
    </location>
</feature>
<feature type="domain" description="Major facilitator superfamily (MFS) profile" evidence="7">
    <location>
        <begin position="21"/>
        <end position="395"/>
    </location>
</feature>
<dbReference type="AlphaFoldDB" id="A0A0H3L2B2"/>
<feature type="transmembrane region" description="Helical" evidence="6">
    <location>
        <begin position="21"/>
        <end position="44"/>
    </location>
</feature>
<dbReference type="InterPro" id="IPR050189">
    <property type="entry name" value="MFS_Efflux_Transporters"/>
</dbReference>
<dbReference type="RefSeq" id="WP_013024197.1">
    <property type="nucleotide sequence ID" value="NC_017531.2"/>
</dbReference>
<dbReference type="Gene3D" id="1.20.1250.20">
    <property type="entry name" value="MFS general substrate transporter like domains"/>
    <property type="match status" value="1"/>
</dbReference>
<evidence type="ECO:0000256" key="5">
    <source>
        <dbReference type="ARBA" id="ARBA00023136"/>
    </source>
</evidence>
<dbReference type="Pfam" id="PF07690">
    <property type="entry name" value="MFS_1"/>
    <property type="match status" value="1"/>
</dbReference>
<feature type="transmembrane region" description="Helical" evidence="6">
    <location>
        <begin position="145"/>
        <end position="167"/>
    </location>
</feature>
<organism evidence="8 9">
    <name type="scientific">Pantoea ananatis (strain AJ13355)</name>
    <dbReference type="NCBI Taxonomy" id="932677"/>
    <lineage>
        <taxon>Bacteria</taxon>
        <taxon>Pseudomonadati</taxon>
        <taxon>Pseudomonadota</taxon>
        <taxon>Gammaproteobacteria</taxon>
        <taxon>Enterobacterales</taxon>
        <taxon>Erwiniaceae</taxon>
        <taxon>Pantoea</taxon>
    </lineage>
</organism>
<evidence type="ECO:0000256" key="4">
    <source>
        <dbReference type="ARBA" id="ARBA00022989"/>
    </source>
</evidence>
<dbReference type="eggNOG" id="COG2814">
    <property type="taxonomic scope" value="Bacteria"/>
</dbReference>
<keyword evidence="2" id="KW-1003">Cell membrane</keyword>
<dbReference type="HOGENOM" id="CLU_001265_61_1_6"/>
<evidence type="ECO:0000256" key="1">
    <source>
        <dbReference type="ARBA" id="ARBA00004651"/>
    </source>
</evidence>
<feature type="transmembrane region" description="Helical" evidence="6">
    <location>
        <begin position="56"/>
        <end position="79"/>
    </location>
</feature>
<evidence type="ECO:0000256" key="3">
    <source>
        <dbReference type="ARBA" id="ARBA00022692"/>
    </source>
</evidence>
<dbReference type="OrthoDB" id="9812189at2"/>
<dbReference type="InterPro" id="IPR011701">
    <property type="entry name" value="MFS"/>
</dbReference>
<evidence type="ECO:0000313" key="8">
    <source>
        <dbReference type="EMBL" id="BAK13537.1"/>
    </source>
</evidence>
<dbReference type="PANTHER" id="PTHR43124:SF5">
    <property type="entry name" value="PURINE RIBONUCLEOSIDE EFFLUX PUMP NEPI"/>
    <property type="match status" value="1"/>
</dbReference>
<protein>
    <submittedName>
        <fullName evidence="8">Inner membrane protein YicM</fullName>
    </submittedName>
</protein>
<feature type="transmembrane region" description="Helical" evidence="6">
    <location>
        <begin position="307"/>
        <end position="330"/>
    </location>
</feature>
<accession>A0A0H3L2B2</accession>
<feature type="transmembrane region" description="Helical" evidence="6">
    <location>
        <begin position="280"/>
        <end position="301"/>
    </location>
</feature>
<evidence type="ECO:0000259" key="7">
    <source>
        <dbReference type="PROSITE" id="PS50850"/>
    </source>
</evidence>
<feature type="transmembrane region" description="Helical" evidence="6">
    <location>
        <begin position="173"/>
        <end position="196"/>
    </location>
</feature>
<dbReference type="EMBL" id="AP012032">
    <property type="protein sequence ID" value="BAK13537.1"/>
    <property type="molecule type" value="Genomic_DNA"/>
</dbReference>
<feature type="transmembrane region" description="Helical" evidence="6">
    <location>
        <begin position="217"/>
        <end position="239"/>
    </location>
</feature>
<keyword evidence="3 6" id="KW-0812">Transmembrane</keyword>
<dbReference type="CDD" id="cd17324">
    <property type="entry name" value="MFS_NepI_like"/>
    <property type="match status" value="1"/>
</dbReference>
<dbReference type="KEGG" id="paj:PAJ_3458"/>
<evidence type="ECO:0000256" key="2">
    <source>
        <dbReference type="ARBA" id="ARBA00022475"/>
    </source>
</evidence>
<gene>
    <name evidence="8" type="primary">yicM</name>
    <name evidence="8" type="ordered locus">PAJ_3458</name>
</gene>
<evidence type="ECO:0000256" key="6">
    <source>
        <dbReference type="SAM" id="Phobius"/>
    </source>
</evidence>
<evidence type="ECO:0000313" key="9">
    <source>
        <dbReference type="Proteomes" id="UP000006690"/>
    </source>
</evidence>
<dbReference type="PATRIC" id="fig|932677.3.peg.3982"/>
<dbReference type="GO" id="GO:0005886">
    <property type="term" value="C:plasma membrane"/>
    <property type="evidence" value="ECO:0007669"/>
    <property type="project" value="UniProtKB-SubCell"/>
</dbReference>
<comment type="subcellular location">
    <subcellularLocation>
        <location evidence="1">Cell membrane</location>
        <topology evidence="1">Multi-pass membrane protein</topology>
    </subcellularLocation>
</comment>
<keyword evidence="4 6" id="KW-1133">Transmembrane helix</keyword>
<dbReference type="Proteomes" id="UP000006690">
    <property type="component" value="Chromosome"/>
</dbReference>
<proteinExistence type="predicted"/>